<gene>
    <name evidence="1" type="ORF">CfE428DRAFT_5647</name>
</gene>
<protein>
    <submittedName>
        <fullName evidence="1">Uncharacterized protein</fullName>
    </submittedName>
</protein>
<evidence type="ECO:0000313" key="2">
    <source>
        <dbReference type="Proteomes" id="UP000005824"/>
    </source>
</evidence>
<dbReference type="EMBL" id="ABVL01000027">
    <property type="protein sequence ID" value="EDY16838.1"/>
    <property type="molecule type" value="Genomic_DNA"/>
</dbReference>
<organism evidence="1 2">
    <name type="scientific">Chthoniobacter flavus Ellin428</name>
    <dbReference type="NCBI Taxonomy" id="497964"/>
    <lineage>
        <taxon>Bacteria</taxon>
        <taxon>Pseudomonadati</taxon>
        <taxon>Verrucomicrobiota</taxon>
        <taxon>Spartobacteria</taxon>
        <taxon>Chthoniobacterales</taxon>
        <taxon>Chthoniobacteraceae</taxon>
        <taxon>Chthoniobacter</taxon>
    </lineage>
</organism>
<reference evidence="1 2" key="1">
    <citation type="journal article" date="2011" name="J. Bacteriol.">
        <title>Genome sequence of Chthoniobacter flavus Ellin428, an aerobic heterotrophic soil bacterium.</title>
        <authorList>
            <person name="Kant R."/>
            <person name="van Passel M.W."/>
            <person name="Palva A."/>
            <person name="Lucas S."/>
            <person name="Lapidus A."/>
            <person name="Glavina Del Rio T."/>
            <person name="Dalin E."/>
            <person name="Tice H."/>
            <person name="Bruce D."/>
            <person name="Goodwin L."/>
            <person name="Pitluck S."/>
            <person name="Larimer F.W."/>
            <person name="Land M.L."/>
            <person name="Hauser L."/>
            <person name="Sangwan P."/>
            <person name="de Vos W.M."/>
            <person name="Janssen P.H."/>
            <person name="Smidt H."/>
        </authorList>
    </citation>
    <scope>NUCLEOTIDE SEQUENCE [LARGE SCALE GENOMIC DNA]</scope>
    <source>
        <strain evidence="1 2">Ellin428</strain>
    </source>
</reference>
<dbReference type="Proteomes" id="UP000005824">
    <property type="component" value="Unassembled WGS sequence"/>
</dbReference>
<accession>B4D9Q7</accession>
<dbReference type="STRING" id="497964.CfE428DRAFT_5647"/>
<proteinExistence type="predicted"/>
<dbReference type="InParanoid" id="B4D9Q7"/>
<keyword evidence="2" id="KW-1185">Reference proteome</keyword>
<name>B4D9Q7_9BACT</name>
<evidence type="ECO:0000313" key="1">
    <source>
        <dbReference type="EMBL" id="EDY16838.1"/>
    </source>
</evidence>
<sequence length="49" mass="5219">MPDTFESLLVKLRRAKTALRAIIAGAALPDSVDLVKLTPSTGPESEDSH</sequence>
<comment type="caution">
    <text evidence="1">The sequence shown here is derived from an EMBL/GenBank/DDBJ whole genome shotgun (WGS) entry which is preliminary data.</text>
</comment>
<dbReference type="AlphaFoldDB" id="B4D9Q7"/>